<dbReference type="PANTHER" id="PTHR33936:SF25">
    <property type="entry name" value="C2H2-TYPE DOMAIN-CONTAINING PROTEIN"/>
    <property type="match status" value="1"/>
</dbReference>
<dbReference type="EMBL" id="KI657776">
    <property type="protein sequence ID" value="ETN85242.1"/>
    <property type="molecule type" value="Genomic_DNA"/>
</dbReference>
<dbReference type="Proteomes" id="UP000053676">
    <property type="component" value="Unassembled WGS sequence"/>
</dbReference>
<name>W2TW13_NECAM</name>
<organism evidence="1 2">
    <name type="scientific">Necator americanus</name>
    <name type="common">Human hookworm</name>
    <dbReference type="NCBI Taxonomy" id="51031"/>
    <lineage>
        <taxon>Eukaryota</taxon>
        <taxon>Metazoa</taxon>
        <taxon>Ecdysozoa</taxon>
        <taxon>Nematoda</taxon>
        <taxon>Chromadorea</taxon>
        <taxon>Rhabditida</taxon>
        <taxon>Rhabditina</taxon>
        <taxon>Rhabditomorpha</taxon>
        <taxon>Strongyloidea</taxon>
        <taxon>Ancylostomatidae</taxon>
        <taxon>Bunostominae</taxon>
        <taxon>Necator</taxon>
    </lineage>
</organism>
<evidence type="ECO:0000313" key="2">
    <source>
        <dbReference type="Proteomes" id="UP000053676"/>
    </source>
</evidence>
<reference evidence="2" key="1">
    <citation type="journal article" date="2014" name="Nat. Genet.">
        <title>Genome of the human hookworm Necator americanus.</title>
        <authorList>
            <person name="Tang Y.T."/>
            <person name="Gao X."/>
            <person name="Rosa B.A."/>
            <person name="Abubucker S."/>
            <person name="Hallsworth-Pepin K."/>
            <person name="Martin J."/>
            <person name="Tyagi R."/>
            <person name="Heizer E."/>
            <person name="Zhang X."/>
            <person name="Bhonagiri-Palsikar V."/>
            <person name="Minx P."/>
            <person name="Warren W.C."/>
            <person name="Wang Q."/>
            <person name="Zhan B."/>
            <person name="Hotez P.J."/>
            <person name="Sternberg P.W."/>
            <person name="Dougall A."/>
            <person name="Gaze S.T."/>
            <person name="Mulvenna J."/>
            <person name="Sotillo J."/>
            <person name="Ranganathan S."/>
            <person name="Rabelo E.M."/>
            <person name="Wilson R.K."/>
            <person name="Felgner P.L."/>
            <person name="Bethony J."/>
            <person name="Hawdon J.M."/>
            <person name="Gasser R.B."/>
            <person name="Loukas A."/>
            <person name="Mitreva M."/>
        </authorList>
    </citation>
    <scope>NUCLEOTIDE SEQUENCE [LARGE SCALE GENOMIC DNA]</scope>
</reference>
<gene>
    <name evidence="1" type="ORF">NECAME_16845</name>
</gene>
<accession>W2TW13</accession>
<evidence type="ECO:0000313" key="1">
    <source>
        <dbReference type="EMBL" id="ETN85242.1"/>
    </source>
</evidence>
<dbReference type="InterPro" id="IPR052797">
    <property type="entry name" value="RegFact_GeneExpr_CellDeath"/>
</dbReference>
<protein>
    <submittedName>
        <fullName evidence="1">Uncharacterized protein</fullName>
    </submittedName>
</protein>
<sequence length="289" mass="32049">MTAAERQGEVRVEFCRQHWGHQQEPALLTMNATSEAYIVSLLKEGFKNDQILKKVRETCKGSAGTQTRLYYTTRRDIWNIATRNKVDPARRVRKLQLNNHCQKGGCNVCPHGLPCECDCKSGVSSAHADLLYVAQENVPGTMETLAPITDHVSMTDDSPSTSTATADLNTVEVRIESDANILDDNRDLFQQMEASYAALREDFLYLTKEPRGCIRDRLTEMVAAIAKVREKCAVVRSTECGPTVKKHRAELSVVDRVPISSSISLAKNGDSRKAAEALQALADYSVDCI</sequence>
<dbReference type="KEGG" id="nai:NECAME_16845"/>
<dbReference type="PANTHER" id="PTHR33936">
    <property type="entry name" value="PROTEIN CBG17840"/>
    <property type="match status" value="1"/>
</dbReference>
<dbReference type="OrthoDB" id="5866964at2759"/>
<proteinExistence type="predicted"/>
<dbReference type="AlphaFoldDB" id="W2TW13"/>
<keyword evidence="2" id="KW-1185">Reference proteome</keyword>